<keyword evidence="1" id="KW-0812">Transmembrane</keyword>
<keyword evidence="3" id="KW-1185">Reference proteome</keyword>
<gene>
    <name evidence="2" type="ORF">ElyMa_002612400</name>
</gene>
<protein>
    <submittedName>
        <fullName evidence="2">Uncharacterized protein</fullName>
    </submittedName>
</protein>
<evidence type="ECO:0000313" key="3">
    <source>
        <dbReference type="Proteomes" id="UP000762676"/>
    </source>
</evidence>
<keyword evidence="1" id="KW-0472">Membrane</keyword>
<feature type="transmembrane region" description="Helical" evidence="1">
    <location>
        <begin position="59"/>
        <end position="86"/>
    </location>
</feature>
<name>A0AAV4H629_9GAST</name>
<evidence type="ECO:0000256" key="1">
    <source>
        <dbReference type="SAM" id="Phobius"/>
    </source>
</evidence>
<dbReference type="Proteomes" id="UP000762676">
    <property type="component" value="Unassembled WGS sequence"/>
</dbReference>
<keyword evidence="1" id="KW-1133">Transmembrane helix</keyword>
<proteinExistence type="predicted"/>
<comment type="caution">
    <text evidence="2">The sequence shown here is derived from an EMBL/GenBank/DDBJ whole genome shotgun (WGS) entry which is preliminary data.</text>
</comment>
<accession>A0AAV4H629</accession>
<dbReference type="AlphaFoldDB" id="A0AAV4H629"/>
<organism evidence="2 3">
    <name type="scientific">Elysia marginata</name>
    <dbReference type="NCBI Taxonomy" id="1093978"/>
    <lineage>
        <taxon>Eukaryota</taxon>
        <taxon>Metazoa</taxon>
        <taxon>Spiralia</taxon>
        <taxon>Lophotrochozoa</taxon>
        <taxon>Mollusca</taxon>
        <taxon>Gastropoda</taxon>
        <taxon>Heterobranchia</taxon>
        <taxon>Euthyneura</taxon>
        <taxon>Panpulmonata</taxon>
        <taxon>Sacoglossa</taxon>
        <taxon>Placobranchoidea</taxon>
        <taxon>Plakobranchidae</taxon>
        <taxon>Elysia</taxon>
    </lineage>
</organism>
<reference evidence="2 3" key="1">
    <citation type="journal article" date="2021" name="Elife">
        <title>Chloroplast acquisition without the gene transfer in kleptoplastic sea slugs, Plakobranchus ocellatus.</title>
        <authorList>
            <person name="Maeda T."/>
            <person name="Takahashi S."/>
            <person name="Yoshida T."/>
            <person name="Shimamura S."/>
            <person name="Takaki Y."/>
            <person name="Nagai Y."/>
            <person name="Toyoda A."/>
            <person name="Suzuki Y."/>
            <person name="Arimoto A."/>
            <person name="Ishii H."/>
            <person name="Satoh N."/>
            <person name="Nishiyama T."/>
            <person name="Hasebe M."/>
            <person name="Maruyama T."/>
            <person name="Minagawa J."/>
            <person name="Obokata J."/>
            <person name="Shigenobu S."/>
        </authorList>
    </citation>
    <scope>NUCLEOTIDE SEQUENCE [LARGE SCALE GENOMIC DNA]</scope>
</reference>
<sequence>MAKKVRWTKIWAITFNQSENNFMTIHNDDKVCRVDLMRRKRKSDEPEGQLDLQVLSDPAVVVVVVVVVVVGVVVVVVACSSAYTFIVDKFSQINTWTILEYVTLYSGLPRIALDCPGRPRATPNYAGLLRTTSDWLGRPRATPNYVGLQRTTSDCTKLPRTVLTLP</sequence>
<dbReference type="EMBL" id="BMAT01005382">
    <property type="protein sequence ID" value="GFR92205.1"/>
    <property type="molecule type" value="Genomic_DNA"/>
</dbReference>
<evidence type="ECO:0000313" key="2">
    <source>
        <dbReference type="EMBL" id="GFR92205.1"/>
    </source>
</evidence>